<dbReference type="InterPro" id="IPR050266">
    <property type="entry name" value="AB_hydrolase_sf"/>
</dbReference>
<dbReference type="SUPFAM" id="SSF53474">
    <property type="entry name" value="alpha/beta-Hydrolases"/>
    <property type="match status" value="1"/>
</dbReference>
<organism evidence="3 4">
    <name type="scientific">Rhynchosporium graminicola</name>
    <dbReference type="NCBI Taxonomy" id="2792576"/>
    <lineage>
        <taxon>Eukaryota</taxon>
        <taxon>Fungi</taxon>
        <taxon>Dikarya</taxon>
        <taxon>Ascomycota</taxon>
        <taxon>Pezizomycotina</taxon>
        <taxon>Leotiomycetes</taxon>
        <taxon>Helotiales</taxon>
        <taxon>Ploettnerulaceae</taxon>
        <taxon>Rhynchosporium</taxon>
    </lineage>
</organism>
<proteinExistence type="predicted"/>
<comment type="caution">
    <text evidence="3">The sequence shown here is derived from an EMBL/GenBank/DDBJ whole genome shotgun (WGS) entry which is preliminary data.</text>
</comment>
<gene>
    <name evidence="3" type="ORF">RCO7_04673</name>
</gene>
<dbReference type="InterPro" id="IPR029058">
    <property type="entry name" value="AB_hydrolase_fold"/>
</dbReference>
<dbReference type="Gene3D" id="3.40.50.1820">
    <property type="entry name" value="alpha/beta hydrolase"/>
    <property type="match status" value="1"/>
</dbReference>
<dbReference type="PANTHER" id="PTHR43798:SF31">
    <property type="entry name" value="AB HYDROLASE SUPERFAMILY PROTEIN YCLE"/>
    <property type="match status" value="1"/>
</dbReference>
<dbReference type="PANTHER" id="PTHR43798">
    <property type="entry name" value="MONOACYLGLYCEROL LIPASE"/>
    <property type="match status" value="1"/>
</dbReference>
<dbReference type="Pfam" id="PF00561">
    <property type="entry name" value="Abhydrolase_1"/>
    <property type="match status" value="1"/>
</dbReference>
<keyword evidence="4" id="KW-1185">Reference proteome</keyword>
<feature type="domain" description="AB hydrolase-1" evidence="2">
    <location>
        <begin position="26"/>
        <end position="142"/>
    </location>
</feature>
<name>A0A1E1JTS3_9HELO</name>
<dbReference type="EMBL" id="FJUW01000002">
    <property type="protein sequence ID" value="CZS89070.1"/>
    <property type="molecule type" value="Genomic_DNA"/>
</dbReference>
<protein>
    <recommendedName>
        <fullName evidence="2">AB hydrolase-1 domain-containing protein</fullName>
    </recommendedName>
</protein>
<keyword evidence="1" id="KW-0378">Hydrolase</keyword>
<evidence type="ECO:0000256" key="1">
    <source>
        <dbReference type="ARBA" id="ARBA00022801"/>
    </source>
</evidence>
<dbReference type="InParanoid" id="A0A1E1JTS3"/>
<evidence type="ECO:0000259" key="2">
    <source>
        <dbReference type="Pfam" id="PF00561"/>
    </source>
</evidence>
<evidence type="ECO:0000313" key="3">
    <source>
        <dbReference type="EMBL" id="CZS89070.1"/>
    </source>
</evidence>
<reference evidence="4" key="1">
    <citation type="submission" date="2016-03" db="EMBL/GenBank/DDBJ databases">
        <authorList>
            <person name="Ploux O."/>
        </authorList>
    </citation>
    <scope>NUCLEOTIDE SEQUENCE [LARGE SCALE GENOMIC DNA]</scope>
    <source>
        <strain evidence="4">UK7</strain>
    </source>
</reference>
<dbReference type="GO" id="GO:0016787">
    <property type="term" value="F:hydrolase activity"/>
    <property type="evidence" value="ECO:0007669"/>
    <property type="project" value="UniProtKB-KW"/>
</dbReference>
<sequence length="287" mass="32289">MTSTVTHGTVNNEDCNLAYWHQGTGPLITFIPGGNGHGRQYNPLMTLLSSRYTCVTFDRRQMSSSQVAINKIFNPYQQARDVLAVIKAMGVEKSIVFGSSLGGVLGFQLASDYPDVIDHLICHEAPTIHLLPDQKELTEELFEVYNTYKTQGQEAVDALWGKHFEVMRDPEMRFQPLAQSEPGNAKNFFENEFLVCTFWKTDFEKIRSDGVSAGVMRGERSGEEFFARTTVEQERVLGCLWESVPGHHQGFEAESEVFAVALLGMLEKLVKRRDENISEQGDNLVVN</sequence>
<evidence type="ECO:0000313" key="4">
    <source>
        <dbReference type="Proteomes" id="UP000178129"/>
    </source>
</evidence>
<dbReference type="GO" id="GO:0016020">
    <property type="term" value="C:membrane"/>
    <property type="evidence" value="ECO:0007669"/>
    <property type="project" value="TreeGrafter"/>
</dbReference>
<dbReference type="STRING" id="914237.A0A1E1JTS3"/>
<accession>A0A1E1JTS3</accession>
<dbReference type="InterPro" id="IPR000073">
    <property type="entry name" value="AB_hydrolase_1"/>
</dbReference>
<dbReference type="AlphaFoldDB" id="A0A1E1JTS3"/>
<dbReference type="Proteomes" id="UP000178129">
    <property type="component" value="Unassembled WGS sequence"/>
</dbReference>